<keyword evidence="1" id="KW-1185">Reference proteome</keyword>
<dbReference type="RefSeq" id="XP_013793902.1">
    <property type="nucleotide sequence ID" value="XM_013938448.1"/>
</dbReference>
<proteinExistence type="predicted"/>
<name>A0ABM1C4C8_LIMPO</name>
<protein>
    <submittedName>
        <fullName evidence="2">Glutathione S-transferase D2-like</fullName>
    </submittedName>
</protein>
<dbReference type="Proteomes" id="UP000694941">
    <property type="component" value="Unplaced"/>
</dbReference>
<organism evidence="1 2">
    <name type="scientific">Limulus polyphemus</name>
    <name type="common">Atlantic horseshoe crab</name>
    <dbReference type="NCBI Taxonomy" id="6850"/>
    <lineage>
        <taxon>Eukaryota</taxon>
        <taxon>Metazoa</taxon>
        <taxon>Ecdysozoa</taxon>
        <taxon>Arthropoda</taxon>
        <taxon>Chelicerata</taxon>
        <taxon>Merostomata</taxon>
        <taxon>Xiphosura</taxon>
        <taxon>Limulidae</taxon>
        <taxon>Limulus</taxon>
    </lineage>
</organism>
<evidence type="ECO:0000313" key="1">
    <source>
        <dbReference type="Proteomes" id="UP000694941"/>
    </source>
</evidence>
<sequence length="129" mass="13932">YPQMFQGQKPDPDKEKALKAALTYLDSCVEKSPYVAGEHLTIADLALGASLTLAEVTLGSISRIISNTSRDKVTFSSTRSGSISSLTLAKIRLHFLQQDLALVSSLTLAKIKLHFLQQDLALVSSLTLA</sequence>
<evidence type="ECO:0000313" key="2">
    <source>
        <dbReference type="RefSeq" id="XP_013793902.1"/>
    </source>
</evidence>
<feature type="non-terminal residue" evidence="2">
    <location>
        <position position="1"/>
    </location>
</feature>
<dbReference type="SUPFAM" id="SSF47616">
    <property type="entry name" value="GST C-terminal domain-like"/>
    <property type="match status" value="1"/>
</dbReference>
<gene>
    <name evidence="2" type="primary">LOC106477936</name>
</gene>
<dbReference type="GeneID" id="106477936"/>
<reference evidence="2" key="1">
    <citation type="submission" date="2025-08" db="UniProtKB">
        <authorList>
            <consortium name="RefSeq"/>
        </authorList>
    </citation>
    <scope>IDENTIFICATION</scope>
    <source>
        <tissue evidence="2">Muscle</tissue>
    </source>
</reference>
<dbReference type="InterPro" id="IPR036282">
    <property type="entry name" value="Glutathione-S-Trfase_C_sf"/>
</dbReference>
<dbReference type="Gene3D" id="1.20.1050.10">
    <property type="match status" value="1"/>
</dbReference>
<accession>A0ABM1C4C8</accession>